<accession>A0A4V2VUM7</accession>
<sequence length="374" mass="43152">MTYFRKLIVLILFVCPVVSLKAQNHCEQQTTLSLQKLTLLLQKNEVSSIMSTLQTMESSCGENEFTLRTKLIYQIINRETTDAVYNKYIKQRFDDELISRWDNSAEADYQNIYTRNKQKFNYVPLRHATDSLMKIKAKALLNSASYSSINDEEIAILYLFAGDSEAYLDIIAERKDDEPSDVEPNVYDWHQPKHTFGIYAGLFSPLGTNNFFSKSFTAGLSIMTPLTKDFVGELQYKFRIHPGAQPFDFNYKEEIREVQSSTSHVLSVGLGYKLVDTKKNTILPKVNLGLGFIWTGLSEVEYGEDDEGNETETTRFRNVNTLHSTFGLTFMRHLRNKTYIGLESNLHIIPYQWDSNLHSPIPSQYASFEFFVRF</sequence>
<evidence type="ECO:0008006" key="4">
    <source>
        <dbReference type="Google" id="ProtNLM"/>
    </source>
</evidence>
<feature type="signal peptide" evidence="1">
    <location>
        <begin position="1"/>
        <end position="22"/>
    </location>
</feature>
<dbReference type="EMBL" id="SMBZ01000001">
    <property type="protein sequence ID" value="TCV20717.1"/>
    <property type="molecule type" value="Genomic_DNA"/>
</dbReference>
<feature type="chain" id="PRO_5020257389" description="Outer membrane protein with beta-barrel domain" evidence="1">
    <location>
        <begin position="23"/>
        <end position="374"/>
    </location>
</feature>
<protein>
    <recommendedName>
        <fullName evidence="4">Outer membrane protein with beta-barrel domain</fullName>
    </recommendedName>
</protein>
<dbReference type="AlphaFoldDB" id="A0A4V2VUM7"/>
<evidence type="ECO:0000256" key="1">
    <source>
        <dbReference type="SAM" id="SignalP"/>
    </source>
</evidence>
<evidence type="ECO:0000313" key="3">
    <source>
        <dbReference type="Proteomes" id="UP000295197"/>
    </source>
</evidence>
<organism evidence="2 3">
    <name type="scientific">Sphingobacterium alimentarium</name>
    <dbReference type="NCBI Taxonomy" id="797292"/>
    <lineage>
        <taxon>Bacteria</taxon>
        <taxon>Pseudomonadati</taxon>
        <taxon>Bacteroidota</taxon>
        <taxon>Sphingobacteriia</taxon>
        <taxon>Sphingobacteriales</taxon>
        <taxon>Sphingobacteriaceae</taxon>
        <taxon>Sphingobacterium</taxon>
    </lineage>
</organism>
<reference evidence="2 3" key="1">
    <citation type="submission" date="2019-03" db="EMBL/GenBank/DDBJ databases">
        <title>Genomic Encyclopedia of Type Strains, Phase IV (KMG-IV): sequencing the most valuable type-strain genomes for metagenomic binning, comparative biology and taxonomic classification.</title>
        <authorList>
            <person name="Goeker M."/>
        </authorList>
    </citation>
    <scope>NUCLEOTIDE SEQUENCE [LARGE SCALE GENOMIC DNA]</scope>
    <source>
        <strain evidence="2 3">DSM 22362</strain>
    </source>
</reference>
<proteinExistence type="predicted"/>
<evidence type="ECO:0000313" key="2">
    <source>
        <dbReference type="EMBL" id="TCV20717.1"/>
    </source>
</evidence>
<keyword evidence="1" id="KW-0732">Signal</keyword>
<comment type="caution">
    <text evidence="2">The sequence shown here is derived from an EMBL/GenBank/DDBJ whole genome shotgun (WGS) entry which is preliminary data.</text>
</comment>
<dbReference type="Proteomes" id="UP000295197">
    <property type="component" value="Unassembled WGS sequence"/>
</dbReference>
<name>A0A4V2VUM7_9SPHI</name>
<keyword evidence="3" id="KW-1185">Reference proteome</keyword>
<gene>
    <name evidence="2" type="ORF">EDC17_100157</name>
</gene>